<dbReference type="GO" id="GO:0017128">
    <property type="term" value="F:phospholipid scramblase activity"/>
    <property type="evidence" value="ECO:0007669"/>
    <property type="project" value="InterPro"/>
</dbReference>
<dbReference type="AlphaFoldDB" id="A0A815ANE0"/>
<organism evidence="7 8">
    <name type="scientific">Adineta steineri</name>
    <dbReference type="NCBI Taxonomy" id="433720"/>
    <lineage>
        <taxon>Eukaryota</taxon>
        <taxon>Metazoa</taxon>
        <taxon>Spiralia</taxon>
        <taxon>Gnathifera</taxon>
        <taxon>Rotifera</taxon>
        <taxon>Eurotatoria</taxon>
        <taxon>Bdelloidea</taxon>
        <taxon>Adinetida</taxon>
        <taxon>Adinetidae</taxon>
        <taxon>Adineta</taxon>
    </lineage>
</organism>
<keyword evidence="2" id="KW-0479">Metal-binding</keyword>
<dbReference type="PROSITE" id="PS50135">
    <property type="entry name" value="ZF_ZZ_2"/>
    <property type="match status" value="1"/>
</dbReference>
<dbReference type="PROSITE" id="PS01357">
    <property type="entry name" value="ZF_ZZ_1"/>
    <property type="match status" value="1"/>
</dbReference>
<dbReference type="Pfam" id="PF00569">
    <property type="entry name" value="ZZ"/>
    <property type="match status" value="1"/>
</dbReference>
<dbReference type="GO" id="GO:0005886">
    <property type="term" value="C:plasma membrane"/>
    <property type="evidence" value="ECO:0007669"/>
    <property type="project" value="TreeGrafter"/>
</dbReference>
<dbReference type="Gene3D" id="3.30.60.90">
    <property type="match status" value="1"/>
</dbReference>
<evidence type="ECO:0000256" key="2">
    <source>
        <dbReference type="ARBA" id="ARBA00022723"/>
    </source>
</evidence>
<dbReference type="PANTHER" id="PTHR23248:SF63">
    <property type="entry name" value="PHOSPHOLIPID SCRAMBLASE"/>
    <property type="match status" value="1"/>
</dbReference>
<dbReference type="InterPro" id="IPR000433">
    <property type="entry name" value="Znf_ZZ"/>
</dbReference>
<evidence type="ECO:0000256" key="5">
    <source>
        <dbReference type="PROSITE-ProRule" id="PRU00228"/>
    </source>
</evidence>
<dbReference type="GO" id="GO:0008270">
    <property type="term" value="F:zinc ion binding"/>
    <property type="evidence" value="ECO:0007669"/>
    <property type="project" value="UniProtKB-KW"/>
</dbReference>
<dbReference type="OrthoDB" id="191150at2759"/>
<proteinExistence type="inferred from homology"/>
<comment type="similarity">
    <text evidence="1">Belongs to the phospholipid scramblase family.</text>
</comment>
<dbReference type="PANTHER" id="PTHR23248">
    <property type="entry name" value="PHOSPHOLIPID SCRAMBLASE-RELATED"/>
    <property type="match status" value="1"/>
</dbReference>
<keyword evidence="4" id="KW-0862">Zinc</keyword>
<comment type="caution">
    <text evidence="7">The sequence shown here is derived from an EMBL/GenBank/DDBJ whole genome shotgun (WGS) entry which is preliminary data.</text>
</comment>
<dbReference type="SMART" id="SM00291">
    <property type="entry name" value="ZnF_ZZ"/>
    <property type="match status" value="1"/>
</dbReference>
<protein>
    <recommendedName>
        <fullName evidence="6">ZZ-type domain-containing protein</fullName>
    </recommendedName>
</protein>
<dbReference type="Proteomes" id="UP000663891">
    <property type="component" value="Unassembled WGS sequence"/>
</dbReference>
<evidence type="ECO:0000256" key="4">
    <source>
        <dbReference type="ARBA" id="ARBA00022833"/>
    </source>
</evidence>
<evidence type="ECO:0000313" key="7">
    <source>
        <dbReference type="EMBL" id="CAF1256861.1"/>
    </source>
</evidence>
<evidence type="ECO:0000313" key="8">
    <source>
        <dbReference type="Proteomes" id="UP000663891"/>
    </source>
</evidence>
<name>A0A815ANE0_9BILA</name>
<dbReference type="Gene3D" id="1.10.8.10">
    <property type="entry name" value="DNA helicase RuvA subunit, C-terminal domain"/>
    <property type="match status" value="1"/>
</dbReference>
<feature type="domain" description="ZZ-type" evidence="6">
    <location>
        <begin position="268"/>
        <end position="318"/>
    </location>
</feature>
<evidence type="ECO:0000256" key="1">
    <source>
        <dbReference type="ARBA" id="ARBA00005350"/>
    </source>
</evidence>
<evidence type="ECO:0000256" key="3">
    <source>
        <dbReference type="ARBA" id="ARBA00022771"/>
    </source>
</evidence>
<dbReference type="CDD" id="cd02340">
    <property type="entry name" value="ZZ_NBR1_like"/>
    <property type="match status" value="1"/>
</dbReference>
<dbReference type="InterPro" id="IPR043145">
    <property type="entry name" value="Znf_ZZ_sf"/>
</dbReference>
<evidence type="ECO:0000259" key="6">
    <source>
        <dbReference type="PROSITE" id="PS50135"/>
    </source>
</evidence>
<accession>A0A815ANE0</accession>
<dbReference type="SUPFAM" id="SSF57850">
    <property type="entry name" value="RING/U-box"/>
    <property type="match status" value="1"/>
</dbReference>
<dbReference type="Pfam" id="PF03803">
    <property type="entry name" value="Scramblase"/>
    <property type="match status" value="1"/>
</dbReference>
<dbReference type="EMBL" id="CAJNON010000427">
    <property type="protein sequence ID" value="CAF1256861.1"/>
    <property type="molecule type" value="Genomic_DNA"/>
</dbReference>
<reference evidence="7" key="1">
    <citation type="submission" date="2021-02" db="EMBL/GenBank/DDBJ databases">
        <authorList>
            <person name="Nowell W R."/>
        </authorList>
    </citation>
    <scope>NUCLEOTIDE SEQUENCE</scope>
</reference>
<sequence>MNNAFYMAQAQQMLGNNIMNPQQQQKWMEKPLGDPSGLAYLKPLDALLAKQVVSLTEMMIGLPTQAKFGIFNDKGEQVYYAFEESDICQRLYCPKTRKFDLHIVDSTNQEIIRIKREFKCCSGCCWCACCEGCSQEVTVESPPGTVIGFVSQECSCWRMHYILKDASQTPILKIVGPGCICDGPYTCCCENKFTLYGTDGITEIGAIHKKYRGFIAEAMTSADNFAIRIPMDMDVKMKAVALGALFLIDFVLSKLNGNKQVKENITIHVDIICNGCQGSVIRNRYKCMECWNYDLCQTCLDKNLHREHSMLKLIRAFSHRRCERRACFIRLHYQPVDLYIPSNKTNFSNQFQRKELCKLIEAQVPTYIRTEKFNDILNQLKTDKFINEKNLLEQFQTLTTSDGQKKTNECIERMISMGFIDSNGTLTDLAKSKKYLMLSIYLITFN</sequence>
<dbReference type="InterPro" id="IPR005552">
    <property type="entry name" value="Scramblase"/>
</dbReference>
<gene>
    <name evidence="7" type="ORF">VCS650_LOCUS28647</name>
</gene>
<keyword evidence="3 5" id="KW-0863">Zinc-finger</keyword>